<dbReference type="InterPro" id="IPR036390">
    <property type="entry name" value="WH_DNA-bd_sf"/>
</dbReference>
<evidence type="ECO:0000313" key="1">
    <source>
        <dbReference type="EMBL" id="CAA9394865.1"/>
    </source>
</evidence>
<dbReference type="InterPro" id="IPR011991">
    <property type="entry name" value="ArsR-like_HTH"/>
</dbReference>
<dbReference type="SUPFAM" id="SSF46785">
    <property type="entry name" value="Winged helix' DNA-binding domain"/>
    <property type="match status" value="1"/>
</dbReference>
<dbReference type="EMBL" id="CADCTR010003329">
    <property type="protein sequence ID" value="CAA9394865.1"/>
    <property type="molecule type" value="Genomic_DNA"/>
</dbReference>
<gene>
    <name evidence="1" type="ORF">AVDCRST_MAG93-9917</name>
</gene>
<reference evidence="1" key="1">
    <citation type="submission" date="2020-02" db="EMBL/GenBank/DDBJ databases">
        <authorList>
            <person name="Meier V. D."/>
        </authorList>
    </citation>
    <scope>NUCLEOTIDE SEQUENCE</scope>
    <source>
        <strain evidence="1">AVDCRST_MAG93</strain>
    </source>
</reference>
<accession>A0A6J4NQ01</accession>
<sequence>MEEMTISMEQSPLGHRGPASEILQLLQRRGPLSIKALEEALGVSTNAVREQLQHLLAAGLITTSKKRHGTGRPAHVYALSDKAQALFPQSYGVLVKLLIEEIVKTSGAPAAQQWLNAVGERLGDELAQDHTTEALRERVHAVVGVLEQRGTPVTLLEDEHSLSLQGWSCPFFDLARDDHGLCEMERHMLEHALGAQVTIAERRFDGHAGCRFTIET</sequence>
<dbReference type="CDD" id="cd00090">
    <property type="entry name" value="HTH_ARSR"/>
    <property type="match status" value="1"/>
</dbReference>
<proteinExistence type="predicted"/>
<name>A0A6J4NQ01_9CHLR</name>
<dbReference type="AlphaFoldDB" id="A0A6J4NQ01"/>
<dbReference type="InterPro" id="IPR036388">
    <property type="entry name" value="WH-like_DNA-bd_sf"/>
</dbReference>
<organism evidence="1">
    <name type="scientific">uncultured Chloroflexia bacterium</name>
    <dbReference type="NCBI Taxonomy" id="1672391"/>
    <lineage>
        <taxon>Bacteria</taxon>
        <taxon>Bacillati</taxon>
        <taxon>Chloroflexota</taxon>
        <taxon>Chloroflexia</taxon>
        <taxon>environmental samples</taxon>
    </lineage>
</organism>
<protein>
    <submittedName>
        <fullName evidence="1">Uncharacterized protein</fullName>
    </submittedName>
</protein>
<dbReference type="Pfam" id="PF12840">
    <property type="entry name" value="HTH_20"/>
    <property type="match status" value="1"/>
</dbReference>
<dbReference type="Gene3D" id="1.10.10.10">
    <property type="entry name" value="Winged helix-like DNA-binding domain superfamily/Winged helix DNA-binding domain"/>
    <property type="match status" value="1"/>
</dbReference>